<keyword evidence="1" id="KW-0805">Transcription regulation</keyword>
<dbReference type="PANTHER" id="PTHR30055:SF234">
    <property type="entry name" value="HTH-TYPE TRANSCRIPTIONAL REGULATOR BETI"/>
    <property type="match status" value="1"/>
</dbReference>
<dbReference type="InterPro" id="IPR009057">
    <property type="entry name" value="Homeodomain-like_sf"/>
</dbReference>
<comment type="caution">
    <text evidence="6">The sequence shown here is derived from an EMBL/GenBank/DDBJ whole genome shotgun (WGS) entry which is preliminary data.</text>
</comment>
<gene>
    <name evidence="6" type="ORF">GCM10011610_49510</name>
</gene>
<evidence type="ECO:0000259" key="5">
    <source>
        <dbReference type="PROSITE" id="PS50977"/>
    </source>
</evidence>
<organism evidence="6 7">
    <name type="scientific">Nocardia rhizosphaerihabitans</name>
    <dbReference type="NCBI Taxonomy" id="1691570"/>
    <lineage>
        <taxon>Bacteria</taxon>
        <taxon>Bacillati</taxon>
        <taxon>Actinomycetota</taxon>
        <taxon>Actinomycetes</taxon>
        <taxon>Mycobacteriales</taxon>
        <taxon>Nocardiaceae</taxon>
        <taxon>Nocardia</taxon>
    </lineage>
</organism>
<dbReference type="RefSeq" id="WP_189032736.1">
    <property type="nucleotide sequence ID" value="NZ_BMNE01000006.1"/>
</dbReference>
<keyword evidence="3" id="KW-0804">Transcription</keyword>
<dbReference type="PANTHER" id="PTHR30055">
    <property type="entry name" value="HTH-TYPE TRANSCRIPTIONAL REGULATOR RUTR"/>
    <property type="match status" value="1"/>
</dbReference>
<dbReference type="Proteomes" id="UP000658127">
    <property type="component" value="Unassembled WGS sequence"/>
</dbReference>
<evidence type="ECO:0000256" key="3">
    <source>
        <dbReference type="ARBA" id="ARBA00023163"/>
    </source>
</evidence>
<dbReference type="InterPro" id="IPR050109">
    <property type="entry name" value="HTH-type_TetR-like_transc_reg"/>
</dbReference>
<dbReference type="InterPro" id="IPR001647">
    <property type="entry name" value="HTH_TetR"/>
</dbReference>
<keyword evidence="2 4" id="KW-0238">DNA-binding</keyword>
<evidence type="ECO:0000256" key="4">
    <source>
        <dbReference type="PROSITE-ProRule" id="PRU00335"/>
    </source>
</evidence>
<evidence type="ECO:0000256" key="2">
    <source>
        <dbReference type="ARBA" id="ARBA00023125"/>
    </source>
</evidence>
<dbReference type="Gene3D" id="1.10.357.10">
    <property type="entry name" value="Tetracycline Repressor, domain 2"/>
    <property type="match status" value="1"/>
</dbReference>
<dbReference type="Pfam" id="PF00440">
    <property type="entry name" value="TetR_N"/>
    <property type="match status" value="1"/>
</dbReference>
<dbReference type="PROSITE" id="PS50977">
    <property type="entry name" value="HTH_TETR_2"/>
    <property type="match status" value="1"/>
</dbReference>
<dbReference type="PRINTS" id="PR00455">
    <property type="entry name" value="HTHTETR"/>
</dbReference>
<dbReference type="EMBL" id="BMNE01000006">
    <property type="protein sequence ID" value="GGN90409.1"/>
    <property type="molecule type" value="Genomic_DNA"/>
</dbReference>
<accession>A0ABQ2KRH9</accession>
<feature type="domain" description="HTH tetR-type" evidence="5">
    <location>
        <begin position="9"/>
        <end position="69"/>
    </location>
</feature>
<protein>
    <submittedName>
        <fullName evidence="6">Transcriptional regulator, TetR</fullName>
    </submittedName>
</protein>
<evidence type="ECO:0000313" key="7">
    <source>
        <dbReference type="Proteomes" id="UP000658127"/>
    </source>
</evidence>
<dbReference type="SUPFAM" id="SSF46689">
    <property type="entry name" value="Homeodomain-like"/>
    <property type="match status" value="1"/>
</dbReference>
<evidence type="ECO:0000256" key="1">
    <source>
        <dbReference type="ARBA" id="ARBA00023015"/>
    </source>
</evidence>
<reference evidence="7" key="1">
    <citation type="journal article" date="2019" name="Int. J. Syst. Evol. Microbiol.">
        <title>The Global Catalogue of Microorganisms (GCM) 10K type strain sequencing project: providing services to taxonomists for standard genome sequencing and annotation.</title>
        <authorList>
            <consortium name="The Broad Institute Genomics Platform"/>
            <consortium name="The Broad Institute Genome Sequencing Center for Infectious Disease"/>
            <person name="Wu L."/>
            <person name="Ma J."/>
        </authorList>
    </citation>
    <scope>NUCLEOTIDE SEQUENCE [LARGE SCALE GENOMIC DNA]</scope>
    <source>
        <strain evidence="7">CGMCC 4.7329</strain>
    </source>
</reference>
<proteinExistence type="predicted"/>
<feature type="DNA-binding region" description="H-T-H motif" evidence="4">
    <location>
        <begin position="32"/>
        <end position="51"/>
    </location>
</feature>
<name>A0ABQ2KRH9_9NOCA</name>
<keyword evidence="7" id="KW-1185">Reference proteome</keyword>
<evidence type="ECO:0000313" key="6">
    <source>
        <dbReference type="EMBL" id="GGN90409.1"/>
    </source>
</evidence>
<sequence length="202" mass="21977">MATREEQKQATRARILDAATDLLVRRGYSALTTVAVQEAAGLSRGALLHHFPTIAELSKALVQNLVQRNEQAALAAAARFDADADPVDRALAALYESMTRPAAQAELELWAAARTDQDLAAALQHAERAAGRDLVRVVDELFGPEVVAHPRYPVIRDLTITVLRGTVAGRVLHTSEKSARATLREWAAIVRTLLVDQDPLHP</sequence>